<dbReference type="AlphaFoldDB" id="A0A220UIZ6"/>
<dbReference type="KEGG" id="sbj:CF168_04060"/>
<feature type="transmembrane region" description="Helical" evidence="1">
    <location>
        <begin position="16"/>
        <end position="36"/>
    </location>
</feature>
<sequence length="182" mass="20347">MLKLTGIKNHNRRLRLWHVIAIVLMLVGIGLGAYAMTFNSKQLNLSCRAKLYEAPFKAKSLPSYSQSLALDVKIAANQAKLSSRYGQNGQDLAALIYEGKVSALAPGTMTYKLNLDQANLKMDLLQTEVPDLMRAEVQKSRKALFEQGGMSFDMQIVDMDTLNNYVLIKFYPSGHLWACQSK</sequence>
<keyword evidence="1" id="KW-0812">Transmembrane</keyword>
<protein>
    <submittedName>
        <fullName evidence="2">Uncharacterized protein</fullName>
    </submittedName>
</protein>
<dbReference type="RefSeq" id="WP_089067062.1">
    <property type="nucleotide sequence ID" value="NZ_CP022358.1"/>
</dbReference>
<reference evidence="2 3" key="1">
    <citation type="submission" date="2017-07" db="EMBL/GenBank/DDBJ databases">
        <title>Phenotypical and genomic characterization of a clinical isolate of Shewanella bicestrii sp. nov. producing an extended-spectrum beta-lactamase and a new oxacillinase variant.</title>
        <authorList>
            <person name="Jousset A.B."/>
            <person name="Bonnin R.A."/>
            <person name="Girlich D."/>
            <person name="Dabos L."/>
            <person name="Potron A."/>
            <person name="Dortet L."/>
            <person name="Glaser P."/>
            <person name="Naas T."/>
        </authorList>
    </citation>
    <scope>NUCLEOTIDE SEQUENCE [LARGE SCALE GENOMIC DNA]</scope>
    <source>
        <strain evidence="2 3">JAB-1</strain>
    </source>
</reference>
<evidence type="ECO:0000313" key="2">
    <source>
        <dbReference type="EMBL" id="ASK68109.1"/>
    </source>
</evidence>
<keyword evidence="1" id="KW-0472">Membrane</keyword>
<dbReference type="Proteomes" id="UP000198367">
    <property type="component" value="Chromosome"/>
</dbReference>
<keyword evidence="3" id="KW-1185">Reference proteome</keyword>
<keyword evidence="1" id="KW-1133">Transmembrane helix</keyword>
<organism evidence="2 3">
    <name type="scientific">Shewanella bicestrii</name>
    <dbReference type="NCBI Taxonomy" id="2018305"/>
    <lineage>
        <taxon>Bacteria</taxon>
        <taxon>Pseudomonadati</taxon>
        <taxon>Pseudomonadota</taxon>
        <taxon>Gammaproteobacteria</taxon>
        <taxon>Alteromonadales</taxon>
        <taxon>Shewanellaceae</taxon>
        <taxon>Shewanella</taxon>
    </lineage>
</organism>
<dbReference type="EMBL" id="CP022358">
    <property type="protein sequence ID" value="ASK68109.1"/>
    <property type="molecule type" value="Genomic_DNA"/>
</dbReference>
<accession>A0A220UIZ6</accession>
<gene>
    <name evidence="2" type="ORF">CF168_04060</name>
</gene>
<evidence type="ECO:0000256" key="1">
    <source>
        <dbReference type="SAM" id="Phobius"/>
    </source>
</evidence>
<evidence type="ECO:0000313" key="3">
    <source>
        <dbReference type="Proteomes" id="UP000198367"/>
    </source>
</evidence>
<proteinExistence type="predicted"/>
<name>A0A220UIZ6_9GAMM</name>